<dbReference type="InterPro" id="IPR036047">
    <property type="entry name" value="F-box-like_dom_sf"/>
</dbReference>
<dbReference type="SUPFAM" id="SSF81383">
    <property type="entry name" value="F-box domain"/>
    <property type="match status" value="1"/>
</dbReference>
<evidence type="ECO:0000313" key="3">
    <source>
        <dbReference type="Proteomes" id="UP000789342"/>
    </source>
</evidence>
<feature type="domain" description="F-box" evidence="1">
    <location>
        <begin position="24"/>
        <end position="68"/>
    </location>
</feature>
<evidence type="ECO:0000259" key="1">
    <source>
        <dbReference type="Pfam" id="PF12937"/>
    </source>
</evidence>
<dbReference type="Pfam" id="PF12937">
    <property type="entry name" value="F-box-like"/>
    <property type="match status" value="1"/>
</dbReference>
<dbReference type="Proteomes" id="UP000789342">
    <property type="component" value="Unassembled WGS sequence"/>
</dbReference>
<organism evidence="2 3">
    <name type="scientific">Acaulospora morrowiae</name>
    <dbReference type="NCBI Taxonomy" id="94023"/>
    <lineage>
        <taxon>Eukaryota</taxon>
        <taxon>Fungi</taxon>
        <taxon>Fungi incertae sedis</taxon>
        <taxon>Mucoromycota</taxon>
        <taxon>Glomeromycotina</taxon>
        <taxon>Glomeromycetes</taxon>
        <taxon>Diversisporales</taxon>
        <taxon>Acaulosporaceae</taxon>
        <taxon>Acaulospora</taxon>
    </lineage>
</organism>
<evidence type="ECO:0000313" key="2">
    <source>
        <dbReference type="EMBL" id="CAG8717028.1"/>
    </source>
</evidence>
<protein>
    <submittedName>
        <fullName evidence="2">5265_t:CDS:1</fullName>
    </submittedName>
</protein>
<sequence length="102" mass="11732">MSRILRRHSLLRLFSRRKQVNSACLPADCLYDIFNLLKDDIKSLHSCILVNRLWCEIAIPYLWAHPFTQSTPPPASLVNTFIASLSDADRQELIERGIRIPA</sequence>
<proteinExistence type="predicted"/>
<dbReference type="InterPro" id="IPR001810">
    <property type="entry name" value="F-box_dom"/>
</dbReference>
<accession>A0A9N9NAF6</accession>
<dbReference type="OrthoDB" id="2430469at2759"/>
<comment type="caution">
    <text evidence="2">The sequence shown here is derived from an EMBL/GenBank/DDBJ whole genome shotgun (WGS) entry which is preliminary data.</text>
</comment>
<dbReference type="EMBL" id="CAJVPV010021155">
    <property type="protein sequence ID" value="CAG8717028.1"/>
    <property type="molecule type" value="Genomic_DNA"/>
</dbReference>
<gene>
    <name evidence="2" type="ORF">AMORRO_LOCUS13076</name>
</gene>
<feature type="non-terminal residue" evidence="2">
    <location>
        <position position="102"/>
    </location>
</feature>
<name>A0A9N9NAF6_9GLOM</name>
<dbReference type="AlphaFoldDB" id="A0A9N9NAF6"/>
<reference evidence="2" key="1">
    <citation type="submission" date="2021-06" db="EMBL/GenBank/DDBJ databases">
        <authorList>
            <person name="Kallberg Y."/>
            <person name="Tangrot J."/>
            <person name="Rosling A."/>
        </authorList>
    </citation>
    <scope>NUCLEOTIDE SEQUENCE</scope>
    <source>
        <strain evidence="2">CL551</strain>
    </source>
</reference>
<keyword evidence="3" id="KW-1185">Reference proteome</keyword>